<evidence type="ECO:0000313" key="2">
    <source>
        <dbReference type="EnsemblProtists" id="PYU1_T010422"/>
    </source>
</evidence>
<keyword evidence="1" id="KW-1133">Transmembrane helix</keyword>
<reference evidence="3" key="2">
    <citation type="submission" date="2010-04" db="EMBL/GenBank/DDBJ databases">
        <authorList>
            <person name="Buell R."/>
            <person name="Hamilton J."/>
            <person name="Hostetler J."/>
        </authorList>
    </citation>
    <scope>NUCLEOTIDE SEQUENCE [LARGE SCALE GENOMIC DNA]</scope>
    <source>
        <strain evidence="3">DAOM:BR144</strain>
    </source>
</reference>
<dbReference type="Proteomes" id="UP000019132">
    <property type="component" value="Unassembled WGS sequence"/>
</dbReference>
<dbReference type="STRING" id="431595.K3WZM3"/>
<dbReference type="InParanoid" id="K3WZM3"/>
<accession>K3WZM3</accession>
<dbReference type="EnsemblProtists" id="PYU1_T010422">
    <property type="protein sequence ID" value="PYU1_T010422"/>
    <property type="gene ID" value="PYU1_G010400"/>
</dbReference>
<dbReference type="HOGENOM" id="CLU_2241993_0_0_1"/>
<name>K3WZM3_GLOUD</name>
<dbReference type="AlphaFoldDB" id="K3WZM3"/>
<dbReference type="VEuPathDB" id="FungiDB:PYU1_G010400"/>
<keyword evidence="3" id="KW-1185">Reference proteome</keyword>
<evidence type="ECO:0000313" key="3">
    <source>
        <dbReference type="Proteomes" id="UP000019132"/>
    </source>
</evidence>
<keyword evidence="1" id="KW-0812">Transmembrane</keyword>
<dbReference type="EMBL" id="GL376602">
    <property type="status" value="NOT_ANNOTATED_CDS"/>
    <property type="molecule type" value="Genomic_DNA"/>
</dbReference>
<sequence length="105" mass="10978">MRASDLVRVVALYNNTQPHTGVMSLMYLALADVVPETTSAAAAVTENVVETSAAAPAERKSLFARFMGSPLMTVGPVAAALGCAIVLVLHMKKRNGYAELTQASA</sequence>
<reference evidence="3" key="1">
    <citation type="journal article" date="2010" name="Genome Biol.">
        <title>Genome sequence of the necrotrophic plant pathogen Pythium ultimum reveals original pathogenicity mechanisms and effector repertoire.</title>
        <authorList>
            <person name="Levesque C.A."/>
            <person name="Brouwer H."/>
            <person name="Cano L."/>
            <person name="Hamilton J.P."/>
            <person name="Holt C."/>
            <person name="Huitema E."/>
            <person name="Raffaele S."/>
            <person name="Robideau G.P."/>
            <person name="Thines M."/>
            <person name="Win J."/>
            <person name="Zerillo M.M."/>
            <person name="Beakes G.W."/>
            <person name="Boore J.L."/>
            <person name="Busam D."/>
            <person name="Dumas B."/>
            <person name="Ferriera S."/>
            <person name="Fuerstenberg S.I."/>
            <person name="Gachon C.M."/>
            <person name="Gaulin E."/>
            <person name="Govers F."/>
            <person name="Grenville-Briggs L."/>
            <person name="Horner N."/>
            <person name="Hostetler J."/>
            <person name="Jiang R.H."/>
            <person name="Johnson J."/>
            <person name="Krajaejun T."/>
            <person name="Lin H."/>
            <person name="Meijer H.J."/>
            <person name="Moore B."/>
            <person name="Morris P."/>
            <person name="Phuntmart V."/>
            <person name="Puiu D."/>
            <person name="Shetty J."/>
            <person name="Stajich J.E."/>
            <person name="Tripathy S."/>
            <person name="Wawra S."/>
            <person name="van West P."/>
            <person name="Whitty B.R."/>
            <person name="Coutinho P.M."/>
            <person name="Henrissat B."/>
            <person name="Martin F."/>
            <person name="Thomas P.D."/>
            <person name="Tyler B.M."/>
            <person name="De Vries R.P."/>
            <person name="Kamoun S."/>
            <person name="Yandell M."/>
            <person name="Tisserat N."/>
            <person name="Buell C.R."/>
        </authorList>
    </citation>
    <scope>NUCLEOTIDE SEQUENCE</scope>
    <source>
        <strain evidence="3">DAOM:BR144</strain>
    </source>
</reference>
<reference evidence="2" key="3">
    <citation type="submission" date="2015-02" db="UniProtKB">
        <authorList>
            <consortium name="EnsemblProtists"/>
        </authorList>
    </citation>
    <scope>IDENTIFICATION</scope>
    <source>
        <strain evidence="2">DAOM BR144</strain>
    </source>
</reference>
<evidence type="ECO:0000256" key="1">
    <source>
        <dbReference type="SAM" id="Phobius"/>
    </source>
</evidence>
<keyword evidence="1" id="KW-0472">Membrane</keyword>
<feature type="transmembrane region" description="Helical" evidence="1">
    <location>
        <begin position="71"/>
        <end position="89"/>
    </location>
</feature>
<organism evidence="2 3">
    <name type="scientific">Globisporangium ultimum (strain ATCC 200006 / CBS 805.95 / DAOM BR144)</name>
    <name type="common">Pythium ultimum</name>
    <dbReference type="NCBI Taxonomy" id="431595"/>
    <lineage>
        <taxon>Eukaryota</taxon>
        <taxon>Sar</taxon>
        <taxon>Stramenopiles</taxon>
        <taxon>Oomycota</taxon>
        <taxon>Peronosporomycetes</taxon>
        <taxon>Pythiales</taxon>
        <taxon>Pythiaceae</taxon>
        <taxon>Globisporangium</taxon>
    </lineage>
</organism>
<proteinExistence type="predicted"/>
<protein>
    <submittedName>
        <fullName evidence="2">Uncharacterized protein</fullName>
    </submittedName>
</protein>